<dbReference type="Proteomes" id="UP000032568">
    <property type="component" value="Chromosome"/>
</dbReference>
<protein>
    <submittedName>
        <fullName evidence="1">Uncharacterized protein</fullName>
    </submittedName>
</protein>
<dbReference type="AlphaFoldDB" id="A0AAE9YRC6"/>
<gene>
    <name evidence="1" type="ORF">SG35_022970</name>
</gene>
<dbReference type="EMBL" id="CP059735">
    <property type="protein sequence ID" value="WDD98117.1"/>
    <property type="molecule type" value="Genomic_DNA"/>
</dbReference>
<name>A0AAE9YRC6_9GAMM</name>
<organism evidence="1 2">
    <name type="scientific">Thalassomonas actiniarum</name>
    <dbReference type="NCBI Taxonomy" id="485447"/>
    <lineage>
        <taxon>Bacteria</taxon>
        <taxon>Pseudomonadati</taxon>
        <taxon>Pseudomonadota</taxon>
        <taxon>Gammaproteobacteria</taxon>
        <taxon>Alteromonadales</taxon>
        <taxon>Colwelliaceae</taxon>
        <taxon>Thalassomonas</taxon>
    </lineage>
</organism>
<keyword evidence="2" id="KW-1185">Reference proteome</keyword>
<evidence type="ECO:0000313" key="1">
    <source>
        <dbReference type="EMBL" id="WDD98117.1"/>
    </source>
</evidence>
<reference evidence="1 2" key="1">
    <citation type="journal article" date="2015" name="Genome Announc.">
        <title>Draft Genome Sequences of Marine Isolates of Thalassomonas viridans and Thalassomonas actiniarum.</title>
        <authorList>
            <person name="Olonade I."/>
            <person name="van Zyl L.J."/>
            <person name="Trindade M."/>
        </authorList>
    </citation>
    <scope>NUCLEOTIDE SEQUENCE [LARGE SCALE GENOMIC DNA]</scope>
    <source>
        <strain evidence="1 2">A5K-106</strain>
    </source>
</reference>
<accession>A0AAE9YRC6</accession>
<dbReference type="RefSeq" id="WP_160298204.1">
    <property type="nucleotide sequence ID" value="NZ_CP059735.1"/>
</dbReference>
<evidence type="ECO:0000313" key="2">
    <source>
        <dbReference type="Proteomes" id="UP000032568"/>
    </source>
</evidence>
<reference evidence="1 2" key="2">
    <citation type="journal article" date="2022" name="Mar. Drugs">
        <title>Bioassay-Guided Fractionation Leads to the Detection of Cholic Acid Generated by the Rare Thalassomonas sp.</title>
        <authorList>
            <person name="Pheiffer F."/>
            <person name="Schneider Y.K."/>
            <person name="Hansen E.H."/>
            <person name="Andersen J.H."/>
            <person name="Isaksson J."/>
            <person name="Busche T."/>
            <person name="R C."/>
            <person name="Kalinowski J."/>
            <person name="Zyl L.V."/>
            <person name="Trindade M."/>
        </authorList>
    </citation>
    <scope>NUCLEOTIDE SEQUENCE [LARGE SCALE GENOMIC DNA]</scope>
    <source>
        <strain evidence="1 2">A5K-106</strain>
    </source>
</reference>
<proteinExistence type="predicted"/>
<dbReference type="KEGG" id="tact:SG35_022970"/>
<sequence>MKLTLKKKNLANLSKDLNELPNEQTKDINGGAVTLKDCEHITTHTYTVAWGDCQVEM</sequence>